<keyword evidence="2" id="KW-1185">Reference proteome</keyword>
<proteinExistence type="predicted"/>
<gene>
    <name evidence="1" type="ORF">H2198_005063</name>
</gene>
<protein>
    <submittedName>
        <fullName evidence="1">Uncharacterized protein</fullName>
    </submittedName>
</protein>
<name>A0ACC3A730_9EURO</name>
<organism evidence="1 2">
    <name type="scientific">Neophaeococcomyces mojaviensis</name>
    <dbReference type="NCBI Taxonomy" id="3383035"/>
    <lineage>
        <taxon>Eukaryota</taxon>
        <taxon>Fungi</taxon>
        <taxon>Dikarya</taxon>
        <taxon>Ascomycota</taxon>
        <taxon>Pezizomycotina</taxon>
        <taxon>Eurotiomycetes</taxon>
        <taxon>Chaetothyriomycetidae</taxon>
        <taxon>Chaetothyriales</taxon>
        <taxon>Chaetothyriales incertae sedis</taxon>
        <taxon>Neophaeococcomyces</taxon>
    </lineage>
</organism>
<evidence type="ECO:0000313" key="2">
    <source>
        <dbReference type="Proteomes" id="UP001172386"/>
    </source>
</evidence>
<dbReference type="Proteomes" id="UP001172386">
    <property type="component" value="Unassembled WGS sequence"/>
</dbReference>
<evidence type="ECO:0000313" key="1">
    <source>
        <dbReference type="EMBL" id="KAJ9656288.1"/>
    </source>
</evidence>
<reference evidence="1" key="1">
    <citation type="submission" date="2022-10" db="EMBL/GenBank/DDBJ databases">
        <title>Culturing micro-colonial fungi from biological soil crusts in the Mojave desert and describing Neophaeococcomyces mojavensis, and introducing the new genera and species Taxawa tesnikishii.</title>
        <authorList>
            <person name="Kurbessoian T."/>
            <person name="Stajich J.E."/>
        </authorList>
    </citation>
    <scope>NUCLEOTIDE SEQUENCE</scope>
    <source>
        <strain evidence="1">JES_112</strain>
    </source>
</reference>
<comment type="caution">
    <text evidence="1">The sequence shown here is derived from an EMBL/GenBank/DDBJ whole genome shotgun (WGS) entry which is preliminary data.</text>
</comment>
<dbReference type="EMBL" id="JAPDRQ010000080">
    <property type="protein sequence ID" value="KAJ9656288.1"/>
    <property type="molecule type" value="Genomic_DNA"/>
</dbReference>
<accession>A0ACC3A730</accession>
<sequence>MVTVSHEEAGDFKPLTYCWGSSTFDGQIICDSLKLAVTESLERTLKAYRRSMDIFGKRPLWVDAPKKVYKEILSTLPGSDTPAWTYYMDIFSVPWSRRTWVLQEIALARNARIRYGRYVFPWDSFLDAFTFFTNPTGMCLLSMISILDICRTTQETEEQPSSLLSLLREPRNQAATDPRDKVIGILGIIRNGLTHDHTSYIAKYGLPVGEVYHRLAVHLVRRGRACGPLSLTIFRPSSYSAATAAEPHIRLERKAGTGQPQDDSVPPRILSVAGWCIDTIKHLSDAHSLHADPERTGHTEIQRRFLTWHASAKSQTPIHGHSDIENINDAAAVNAFARTLLVNDLYTGDNQTSMSAPITNPAASLARVIANLERSNVSASSTGTGTDREGLKHTNYDGTEDSTYAQQVFAAAPGRRFAVTAGGILGLVAAASRVGDGIAVFAGGACLLSCRMSKFMREEA</sequence>